<dbReference type="EMBL" id="BOLY01000002">
    <property type="protein sequence ID" value="GIZ38927.1"/>
    <property type="molecule type" value="Genomic_DNA"/>
</dbReference>
<dbReference type="PANTHER" id="PTHR34414">
    <property type="entry name" value="HET DOMAIN-CONTAINING PROTEIN-RELATED"/>
    <property type="match status" value="1"/>
</dbReference>
<evidence type="ECO:0000256" key="1">
    <source>
        <dbReference type="SAM" id="Phobius"/>
    </source>
</evidence>
<evidence type="ECO:0008006" key="4">
    <source>
        <dbReference type="Google" id="ProtNLM"/>
    </source>
</evidence>
<dbReference type="PANTHER" id="PTHR34414:SF1">
    <property type="entry name" value="SUBTILISIN-LIKE SERINE PROTEASE"/>
    <property type="match status" value="1"/>
</dbReference>
<dbReference type="AlphaFoldDB" id="A0A9P3FCN6"/>
<dbReference type="RefSeq" id="XP_044653414.1">
    <property type="nucleotide sequence ID" value="XM_044797479.1"/>
</dbReference>
<dbReference type="Pfam" id="PF20246">
    <property type="entry name" value="DUF6601"/>
    <property type="match status" value="1"/>
</dbReference>
<comment type="caution">
    <text evidence="2">The sequence shown here is derived from an EMBL/GenBank/DDBJ whole genome shotgun (WGS) entry which is preliminary data.</text>
</comment>
<sequence>MATRTELLAKTVRDEDLPASFRFEDHSLASPCDHLERFLTSDLSVGRIEKVASHLWMVGRPHPPRALNLQAVLKREIVPCSDASLHLVWAPGKIFVKPLPRYFLSPAFYERYLQGDDANGPALGFLFTYVSLVPTELDFELAQERHLFPSDSSLTWEDWKSLCRKVLKSYPGTKIYDCKSLPMRYKYGELRLSRLNKIHRCFGGDWLHGYSNMTGLATYGQFFSAHLGFITGFTVYVVLVLTAMQVGLATTQLGSNLDFIRACYGFSVFSIIGPIVAGGAVALLFFIIFFANWARAIVAKRARFGRFQNEEEKRWYNK</sequence>
<feature type="transmembrane region" description="Helical" evidence="1">
    <location>
        <begin position="222"/>
        <end position="244"/>
    </location>
</feature>
<evidence type="ECO:0000313" key="3">
    <source>
        <dbReference type="Proteomes" id="UP000825890"/>
    </source>
</evidence>
<dbReference type="InterPro" id="IPR046536">
    <property type="entry name" value="DUF6601"/>
</dbReference>
<protein>
    <recommendedName>
        <fullName evidence="4">Subtilisin-like serine protease</fullName>
    </recommendedName>
</protein>
<evidence type="ECO:0000313" key="2">
    <source>
        <dbReference type="EMBL" id="GIZ38927.1"/>
    </source>
</evidence>
<dbReference type="GeneID" id="68287900"/>
<keyword evidence="3" id="KW-1185">Reference proteome</keyword>
<dbReference type="Proteomes" id="UP000825890">
    <property type="component" value="Unassembled WGS sequence"/>
</dbReference>
<keyword evidence="1" id="KW-1133">Transmembrane helix</keyword>
<dbReference type="OrthoDB" id="5086500at2759"/>
<reference evidence="2 3" key="1">
    <citation type="submission" date="2021-01" db="EMBL/GenBank/DDBJ databases">
        <title>Cercospora kikuchii MAFF 305040 whole genome shotgun sequence.</title>
        <authorList>
            <person name="Kashiwa T."/>
            <person name="Suzuki T."/>
        </authorList>
    </citation>
    <scope>NUCLEOTIDE SEQUENCE [LARGE SCALE GENOMIC DNA]</scope>
    <source>
        <strain evidence="2 3">MAFF 305040</strain>
    </source>
</reference>
<proteinExistence type="predicted"/>
<keyword evidence="1" id="KW-0812">Transmembrane</keyword>
<feature type="transmembrane region" description="Helical" evidence="1">
    <location>
        <begin position="264"/>
        <end position="291"/>
    </location>
</feature>
<accession>A0A9P3FCN6</accession>
<gene>
    <name evidence="2" type="ORF">CKM354_000232500</name>
</gene>
<keyword evidence="1" id="KW-0472">Membrane</keyword>
<organism evidence="2 3">
    <name type="scientific">Cercospora kikuchii</name>
    <dbReference type="NCBI Taxonomy" id="84275"/>
    <lineage>
        <taxon>Eukaryota</taxon>
        <taxon>Fungi</taxon>
        <taxon>Dikarya</taxon>
        <taxon>Ascomycota</taxon>
        <taxon>Pezizomycotina</taxon>
        <taxon>Dothideomycetes</taxon>
        <taxon>Dothideomycetidae</taxon>
        <taxon>Mycosphaerellales</taxon>
        <taxon>Mycosphaerellaceae</taxon>
        <taxon>Cercospora</taxon>
    </lineage>
</organism>
<name>A0A9P3FCN6_9PEZI</name>